<protein>
    <submittedName>
        <fullName evidence="2">Epoxide hydrolase</fullName>
    </submittedName>
</protein>
<evidence type="ECO:0000313" key="2">
    <source>
        <dbReference type="EMBL" id="KNB50525.1"/>
    </source>
</evidence>
<gene>
    <name evidence="2" type="ORF">AC230_21460</name>
</gene>
<dbReference type="RefSeq" id="WP_049717926.1">
    <property type="nucleotide sequence ID" value="NZ_LFXA01000014.1"/>
</dbReference>
<feature type="domain" description="AB hydrolase-1" evidence="1">
    <location>
        <begin position="21"/>
        <end position="274"/>
    </location>
</feature>
<comment type="caution">
    <text evidence="2">The sequence shown here is derived from an EMBL/GenBank/DDBJ whole genome shotgun (WGS) entry which is preliminary data.</text>
</comment>
<dbReference type="Proteomes" id="UP000037288">
    <property type="component" value="Unassembled WGS sequence"/>
</dbReference>
<accession>A0A0K9XAS5</accession>
<keyword evidence="3" id="KW-1185">Reference proteome</keyword>
<dbReference type="PANTHER" id="PTHR43194">
    <property type="entry name" value="HYDROLASE ALPHA/BETA FOLD FAMILY"/>
    <property type="match status" value="1"/>
</dbReference>
<dbReference type="Pfam" id="PF00561">
    <property type="entry name" value="Abhydrolase_1"/>
    <property type="match status" value="1"/>
</dbReference>
<dbReference type="GO" id="GO:0016787">
    <property type="term" value="F:hydrolase activity"/>
    <property type="evidence" value="ECO:0007669"/>
    <property type="project" value="UniProtKB-KW"/>
</dbReference>
<organism evidence="2 3">
    <name type="scientific">Streptomyces caatingaensis</name>
    <dbReference type="NCBI Taxonomy" id="1678637"/>
    <lineage>
        <taxon>Bacteria</taxon>
        <taxon>Bacillati</taxon>
        <taxon>Actinomycetota</taxon>
        <taxon>Actinomycetes</taxon>
        <taxon>Kitasatosporales</taxon>
        <taxon>Streptomycetaceae</taxon>
        <taxon>Streptomyces</taxon>
    </lineage>
</organism>
<evidence type="ECO:0000259" key="1">
    <source>
        <dbReference type="Pfam" id="PF00561"/>
    </source>
</evidence>
<dbReference type="EMBL" id="LFXA01000014">
    <property type="protein sequence ID" value="KNB50525.1"/>
    <property type="molecule type" value="Genomic_DNA"/>
</dbReference>
<evidence type="ECO:0000313" key="3">
    <source>
        <dbReference type="Proteomes" id="UP000037288"/>
    </source>
</evidence>
<dbReference type="PATRIC" id="fig|1678637.3.peg.4604"/>
<dbReference type="InterPro" id="IPR050228">
    <property type="entry name" value="Carboxylesterase_BioH"/>
</dbReference>
<reference evidence="3" key="1">
    <citation type="submission" date="2015-07" db="EMBL/GenBank/DDBJ databases">
        <title>Draft genome sequence of Streptomyces sp. CMAA 1322, a bacterium isolated from Caatinga biome, from dry forest semiarid of Brazil.</title>
        <authorList>
            <person name="Santos S.N."/>
            <person name="Gacesa R."/>
            <person name="Taketani R.G."/>
            <person name="Long P.F."/>
            <person name="Melo I.S."/>
        </authorList>
    </citation>
    <scope>NUCLEOTIDE SEQUENCE [LARGE SCALE GENOMIC DNA]</scope>
    <source>
        <strain evidence="3">CMAA 1322</strain>
    </source>
</reference>
<proteinExistence type="predicted"/>
<name>A0A0K9XAS5_9ACTN</name>
<dbReference type="OrthoDB" id="2987348at2"/>
<dbReference type="InterPro" id="IPR000073">
    <property type="entry name" value="AB_hydrolase_1"/>
</dbReference>
<sequence>MAYSTAVDGFRLAYERTGAGPTVVLLHGWPGDRTDYRDVVPLLAAACHVVVPDLRGFGASDKHAPHDARPYGAAAQARGVVALLDELGLRRPVLAGYDIGGRVAQAVARDHPGRAGALVLSPPLPGIGDRILAPDAQREFWYQTFHRLPLAEQLIDGDPAAVRAYLRHFWSHWSGPDFVLAEAALDHLVRVYGAPGAFAASTAWYRAGAGAVALAQEERPPARGARIPVPTTVLWPEHDPLFPRAWADRLDDFFRDVRVEPADGVGHFVPVEAPRRFAAAVRRATLQI</sequence>
<dbReference type="InterPro" id="IPR029058">
    <property type="entry name" value="AB_hydrolase_fold"/>
</dbReference>
<dbReference type="AlphaFoldDB" id="A0A0K9XAS5"/>
<dbReference type="SUPFAM" id="SSF53474">
    <property type="entry name" value="alpha/beta-Hydrolases"/>
    <property type="match status" value="1"/>
</dbReference>
<dbReference type="STRING" id="1678637.AC230_21460"/>
<dbReference type="Gene3D" id="3.40.50.1820">
    <property type="entry name" value="alpha/beta hydrolase"/>
    <property type="match status" value="1"/>
</dbReference>
<keyword evidence="2" id="KW-0378">Hydrolase</keyword>
<dbReference type="PANTHER" id="PTHR43194:SF2">
    <property type="entry name" value="PEROXISOMAL MEMBRANE PROTEIN LPX1"/>
    <property type="match status" value="1"/>
</dbReference>
<dbReference type="PRINTS" id="PR00111">
    <property type="entry name" value="ABHYDROLASE"/>
</dbReference>